<dbReference type="PANTHER" id="PTHR44019">
    <property type="entry name" value="WD REPEAT-CONTAINING PROTEIN 55"/>
    <property type="match status" value="1"/>
</dbReference>
<reference evidence="5" key="2">
    <citation type="submission" date="2020-12" db="EMBL/GenBank/DDBJ databases">
        <title>New Spironucleus salmonicida genome in near-complete chromosomes.</title>
        <authorList>
            <person name="Xu F."/>
            <person name="Kurt Z."/>
            <person name="Jimenez-Gonzalez A."/>
            <person name="Astvaldsson A."/>
            <person name="Andersson J.O."/>
            <person name="Svard S.G."/>
        </authorList>
    </citation>
    <scope>NUCLEOTIDE SEQUENCE</scope>
    <source>
        <strain evidence="5">ATCC 50377</strain>
    </source>
</reference>
<organism evidence="4">
    <name type="scientific">Spironucleus salmonicida</name>
    <dbReference type="NCBI Taxonomy" id="348837"/>
    <lineage>
        <taxon>Eukaryota</taxon>
        <taxon>Metamonada</taxon>
        <taxon>Diplomonadida</taxon>
        <taxon>Hexamitidae</taxon>
        <taxon>Hexamitinae</taxon>
        <taxon>Spironucleus</taxon>
    </lineage>
</organism>
<gene>
    <name evidence="4" type="ORF">SS50377_13833</name>
    <name evidence="5" type="ORF">SS50377_23499</name>
</gene>
<dbReference type="InterPro" id="IPR050505">
    <property type="entry name" value="WDR55/POC1"/>
</dbReference>
<dbReference type="SUPFAM" id="SSF50978">
    <property type="entry name" value="WD40 repeat-like"/>
    <property type="match status" value="1"/>
</dbReference>
<dbReference type="InterPro" id="IPR015943">
    <property type="entry name" value="WD40/YVTN_repeat-like_dom_sf"/>
</dbReference>
<evidence type="ECO:0000256" key="1">
    <source>
        <dbReference type="ARBA" id="ARBA00022574"/>
    </source>
</evidence>
<dbReference type="OrthoDB" id="10254010at2759"/>
<feature type="compositionally biased region" description="Basic and acidic residues" evidence="3">
    <location>
        <begin position="376"/>
        <end position="393"/>
    </location>
</feature>
<evidence type="ECO:0000313" key="6">
    <source>
        <dbReference type="Proteomes" id="UP000018208"/>
    </source>
</evidence>
<protein>
    <submittedName>
        <fullName evidence="5">WD40 repeat protein</fullName>
    </submittedName>
</protein>
<dbReference type="EMBL" id="AUWU02000004">
    <property type="protein sequence ID" value="KAH0573565.1"/>
    <property type="molecule type" value="Genomic_DNA"/>
</dbReference>
<feature type="compositionally biased region" description="Polar residues" evidence="3">
    <location>
        <begin position="394"/>
        <end position="406"/>
    </location>
</feature>
<proteinExistence type="predicted"/>
<accession>V6LNI9</accession>
<dbReference type="Gene3D" id="2.130.10.10">
    <property type="entry name" value="YVTN repeat-like/Quinoprotein amine dehydrogenase"/>
    <property type="match status" value="1"/>
</dbReference>
<reference evidence="4 5" key="1">
    <citation type="journal article" date="2014" name="PLoS Genet.">
        <title>The Genome of Spironucleus salmonicida Highlights a Fish Pathogen Adapted to Fluctuating Environments.</title>
        <authorList>
            <person name="Xu F."/>
            <person name="Jerlstrom-Hultqvist J."/>
            <person name="Einarsson E."/>
            <person name="Astvaldsson A."/>
            <person name="Svard S.G."/>
            <person name="Andersson J.O."/>
        </authorList>
    </citation>
    <scope>NUCLEOTIDE SEQUENCE</scope>
    <source>
        <strain evidence="5">ATCC 50377</strain>
    </source>
</reference>
<evidence type="ECO:0000256" key="2">
    <source>
        <dbReference type="ARBA" id="ARBA00022737"/>
    </source>
</evidence>
<sequence>MSQTLLTIDTESIVTSACFRPNHLMILYGTQVGDLILREILPPEDEPSSFNSEDFDLDNKLQLHTVIIYHCNFSSAAIRYSSFISENEFFVCSNTNSAIFMIENNSFKSRFDINITGITAFQQLNFDNDSFNLVQKELSKNLKIAALQRELIQPFKRANFPPAPQTLHDNYYFAFGTDNGELIIQNINTNTTICKFHDAADFISSIKQLKDLIVVSSGDGTVYLYKSQLKNSFSSRLEENSLPEDYDLNCLETIFNFTIVGTSEGEILKYDITELSLPIQKLQTQFQSIETICKLPGGIMLFGCENGSVQILSIRPFQILGTLCENENNPVLIIEPSQDYSLLAIGGASNKLFIQDMQWFAEDIGIKQIDVEEKFETEETAHEGEQTEQHENNENINKTVQDQSTKSVEESDESESSDDVDIDEAGDVKEVSRGGISEIKSGGQFLKIIQPGHIDSDSSFSDFFAPVNITKKISQKDKMKKQALSKSKKIAQRQAFFKDIDSASD</sequence>
<feature type="region of interest" description="Disordered" evidence="3">
    <location>
        <begin position="376"/>
        <end position="434"/>
    </location>
</feature>
<dbReference type="InterPro" id="IPR036322">
    <property type="entry name" value="WD40_repeat_dom_sf"/>
</dbReference>
<dbReference type="AlphaFoldDB" id="V6LNI9"/>
<keyword evidence="2" id="KW-0677">Repeat</keyword>
<dbReference type="EMBL" id="KI546083">
    <property type="protein sequence ID" value="EST46237.1"/>
    <property type="molecule type" value="Genomic_DNA"/>
</dbReference>
<keyword evidence="1" id="KW-0853">WD repeat</keyword>
<dbReference type="VEuPathDB" id="GiardiaDB:SS50377_23499"/>
<dbReference type="PANTHER" id="PTHR44019:SF8">
    <property type="entry name" value="POC1 CENTRIOLAR PROTEIN HOMOLOG"/>
    <property type="match status" value="1"/>
</dbReference>
<evidence type="ECO:0000313" key="4">
    <source>
        <dbReference type="EMBL" id="EST46237.1"/>
    </source>
</evidence>
<evidence type="ECO:0000256" key="3">
    <source>
        <dbReference type="SAM" id="MobiDB-lite"/>
    </source>
</evidence>
<keyword evidence="6" id="KW-1185">Reference proteome</keyword>
<feature type="compositionally biased region" description="Acidic residues" evidence="3">
    <location>
        <begin position="410"/>
        <end position="425"/>
    </location>
</feature>
<evidence type="ECO:0000313" key="5">
    <source>
        <dbReference type="EMBL" id="KAH0573565.1"/>
    </source>
</evidence>
<name>V6LNI9_9EUKA</name>
<dbReference type="Proteomes" id="UP000018208">
    <property type="component" value="Unassembled WGS sequence"/>
</dbReference>